<dbReference type="InterPro" id="IPR000182">
    <property type="entry name" value="GNAT_dom"/>
</dbReference>
<evidence type="ECO:0000256" key="3">
    <source>
        <dbReference type="ARBA" id="ARBA00023315"/>
    </source>
</evidence>
<evidence type="ECO:0000259" key="4">
    <source>
        <dbReference type="Pfam" id="PF13302"/>
    </source>
</evidence>
<dbReference type="OrthoDB" id="5043642at2759"/>
<dbReference type="PANTHER" id="PTHR13256:SF16">
    <property type="entry name" value="ALPHA_BETA-TUBULIN-N-ACETYLTRANSFERASE 9"/>
    <property type="match status" value="1"/>
</dbReference>
<sequence length="240" mass="27188">MKLNEQVAILTSRICLVPYSAHHVPTYHEWMQDTSLQQATASEPLTLAQEYSMQKSWREDADKLTFIACLPPDGLLRNDDGRLELAGGKADVDGDQKMVGDVNLFIFESEEDGECDLCVGEVEIMVARKDMHGQGIGTTILRTFLWYLFVHLDEIISEYSKSSRSTKRAMKYLRVKIDAGNDKSIKLFEKAGFRKMSESPNFFNELELRYNVPSIRASQKIAQNLGIDEPKVALYHLSSS</sequence>
<dbReference type="PANTHER" id="PTHR13256">
    <property type="entry name" value="N-ACETYLTRANSFERASE 9"/>
    <property type="match status" value="1"/>
</dbReference>
<evidence type="ECO:0000313" key="6">
    <source>
        <dbReference type="Proteomes" id="UP000053259"/>
    </source>
</evidence>
<keyword evidence="3" id="KW-0012">Acyltransferase</keyword>
<dbReference type="STRING" id="253628.A0A0D1XLA3"/>
<keyword evidence="2" id="KW-0808">Transferase</keyword>
<gene>
    <name evidence="5" type="ORF">PV09_05417</name>
</gene>
<dbReference type="InterPro" id="IPR039135">
    <property type="entry name" value="NAT9-like"/>
</dbReference>
<reference evidence="5 6" key="1">
    <citation type="submission" date="2015-01" db="EMBL/GenBank/DDBJ databases">
        <title>The Genome Sequence of Ochroconis gallopava CBS43764.</title>
        <authorList>
            <consortium name="The Broad Institute Genomics Platform"/>
            <person name="Cuomo C."/>
            <person name="de Hoog S."/>
            <person name="Gorbushina A."/>
            <person name="Stielow B."/>
            <person name="Teixiera M."/>
            <person name="Abouelleil A."/>
            <person name="Chapman S.B."/>
            <person name="Priest M."/>
            <person name="Young S.K."/>
            <person name="Wortman J."/>
            <person name="Nusbaum C."/>
            <person name="Birren B."/>
        </authorList>
    </citation>
    <scope>NUCLEOTIDE SEQUENCE [LARGE SCALE GENOMIC DNA]</scope>
    <source>
        <strain evidence="5 6">CBS 43764</strain>
    </source>
</reference>
<dbReference type="AlphaFoldDB" id="A0A0D1XLA3"/>
<evidence type="ECO:0000313" key="5">
    <source>
        <dbReference type="EMBL" id="KIW03191.1"/>
    </source>
</evidence>
<dbReference type="InterPro" id="IPR016181">
    <property type="entry name" value="Acyl_CoA_acyltransferase"/>
</dbReference>
<evidence type="ECO:0000256" key="2">
    <source>
        <dbReference type="ARBA" id="ARBA00022679"/>
    </source>
</evidence>
<dbReference type="Pfam" id="PF13302">
    <property type="entry name" value="Acetyltransf_3"/>
    <property type="match status" value="1"/>
</dbReference>
<name>A0A0D1XLA3_9PEZI</name>
<dbReference type="Gene3D" id="3.40.630.30">
    <property type="match status" value="1"/>
</dbReference>
<evidence type="ECO:0000256" key="1">
    <source>
        <dbReference type="ARBA" id="ARBA00009342"/>
    </source>
</evidence>
<dbReference type="HOGENOM" id="CLU_073102_0_0_1"/>
<feature type="domain" description="N-acetyltransferase" evidence="4">
    <location>
        <begin position="13"/>
        <end position="194"/>
    </location>
</feature>
<dbReference type="GO" id="GO:0008080">
    <property type="term" value="F:N-acetyltransferase activity"/>
    <property type="evidence" value="ECO:0007669"/>
    <property type="project" value="InterPro"/>
</dbReference>
<accession>A0A0D1XLA3</accession>
<keyword evidence="6" id="KW-1185">Reference proteome</keyword>
<organism evidence="5 6">
    <name type="scientific">Verruconis gallopava</name>
    <dbReference type="NCBI Taxonomy" id="253628"/>
    <lineage>
        <taxon>Eukaryota</taxon>
        <taxon>Fungi</taxon>
        <taxon>Dikarya</taxon>
        <taxon>Ascomycota</taxon>
        <taxon>Pezizomycotina</taxon>
        <taxon>Dothideomycetes</taxon>
        <taxon>Pleosporomycetidae</taxon>
        <taxon>Venturiales</taxon>
        <taxon>Sympoventuriaceae</taxon>
        <taxon>Verruconis</taxon>
    </lineage>
</organism>
<dbReference type="Proteomes" id="UP000053259">
    <property type="component" value="Unassembled WGS sequence"/>
</dbReference>
<dbReference type="GeneID" id="27313390"/>
<dbReference type="EMBL" id="KN847545">
    <property type="protein sequence ID" value="KIW03191.1"/>
    <property type="molecule type" value="Genomic_DNA"/>
</dbReference>
<dbReference type="SUPFAM" id="SSF55729">
    <property type="entry name" value="Acyl-CoA N-acyltransferases (Nat)"/>
    <property type="match status" value="1"/>
</dbReference>
<proteinExistence type="inferred from homology"/>
<dbReference type="InParanoid" id="A0A0D1XLA3"/>
<dbReference type="RefSeq" id="XP_016213060.1">
    <property type="nucleotide sequence ID" value="XM_016358921.1"/>
</dbReference>
<protein>
    <recommendedName>
        <fullName evidence="4">N-acetyltransferase domain-containing protein</fullName>
    </recommendedName>
</protein>
<comment type="similarity">
    <text evidence="1">Belongs to the acetyltransferase family. GNAT subfamily.</text>
</comment>
<dbReference type="VEuPathDB" id="FungiDB:PV09_05417"/>